<dbReference type="Proteomes" id="UP001598352">
    <property type="component" value="Unassembled WGS sequence"/>
</dbReference>
<accession>A0ABW6F8K4</accession>
<keyword evidence="2" id="KW-1185">Reference proteome</keyword>
<evidence type="ECO:0000313" key="1">
    <source>
        <dbReference type="EMBL" id="MFD4825655.1"/>
    </source>
</evidence>
<sequence>MAIQKMRGSMSASTAERREFVQGVLGRLVADGLADHLEEPSYGDDTVYRLSVPGIDRDVAVIQKGCPDGAHSSTRWSAPDWAGEVYLWWVCDNMGFQPGEHVSKGVNRLFKRLTDDGPDQLAGVIFHSSPCGGTARVCPKADRSITIGGREVPPPCIYVFPDRDPSASEWNWRGDQERYFPAVLLKAFRIPEDQVPHFVGAIGYRVVGGRRKTHIISRAGLGRTTSHRS</sequence>
<reference evidence="1 2" key="1">
    <citation type="submission" date="2024-09" db="EMBL/GenBank/DDBJ databases">
        <title>The Natural Products Discovery Center: Release of the First 8490 Sequenced Strains for Exploring Actinobacteria Biosynthetic Diversity.</title>
        <authorList>
            <person name="Kalkreuter E."/>
            <person name="Kautsar S.A."/>
            <person name="Yang D."/>
            <person name="Bader C.D."/>
            <person name="Teijaro C.N."/>
            <person name="Fluegel L."/>
            <person name="Davis C.M."/>
            <person name="Simpson J.R."/>
            <person name="Lauterbach L."/>
            <person name="Steele A.D."/>
            <person name="Gui C."/>
            <person name="Meng S."/>
            <person name="Li G."/>
            <person name="Viehrig K."/>
            <person name="Ye F."/>
            <person name="Su P."/>
            <person name="Kiefer A.F."/>
            <person name="Nichols A."/>
            <person name="Cepeda A.J."/>
            <person name="Yan W."/>
            <person name="Fan B."/>
            <person name="Jiang Y."/>
            <person name="Adhikari A."/>
            <person name="Zheng C.-J."/>
            <person name="Schuster L."/>
            <person name="Cowan T.M."/>
            <person name="Smanski M.J."/>
            <person name="Chevrette M.G."/>
            <person name="De Carvalho L.P.S."/>
            <person name="Shen B."/>
        </authorList>
    </citation>
    <scope>NUCLEOTIDE SEQUENCE [LARGE SCALE GENOMIC DNA]</scope>
    <source>
        <strain evidence="1 2">NPDC058428</strain>
    </source>
</reference>
<gene>
    <name evidence="1" type="ORF">ACFWOQ_24110</name>
</gene>
<organism evidence="1 2">
    <name type="scientific">Streptomyces rubiginosohelvolus</name>
    <dbReference type="NCBI Taxonomy" id="67362"/>
    <lineage>
        <taxon>Bacteria</taxon>
        <taxon>Bacillati</taxon>
        <taxon>Actinomycetota</taxon>
        <taxon>Actinomycetes</taxon>
        <taxon>Kitasatosporales</taxon>
        <taxon>Streptomycetaceae</taxon>
        <taxon>Streptomyces</taxon>
    </lineage>
</organism>
<proteinExistence type="predicted"/>
<dbReference type="RefSeq" id="WP_382775722.1">
    <property type="nucleotide sequence ID" value="NZ_JBHXKZ010000021.1"/>
</dbReference>
<evidence type="ECO:0000313" key="2">
    <source>
        <dbReference type="Proteomes" id="UP001598352"/>
    </source>
</evidence>
<comment type="caution">
    <text evidence="1">The sequence shown here is derived from an EMBL/GenBank/DDBJ whole genome shotgun (WGS) entry which is preliminary data.</text>
</comment>
<name>A0ABW6F8K4_9ACTN</name>
<dbReference type="EMBL" id="JBHXKZ010000021">
    <property type="protein sequence ID" value="MFD4825655.1"/>
    <property type="molecule type" value="Genomic_DNA"/>
</dbReference>
<protein>
    <submittedName>
        <fullName evidence="1">Uncharacterized protein</fullName>
    </submittedName>
</protein>